<reference evidence="8" key="1">
    <citation type="journal article" date="2023" name="Mol. Phylogenet. Evol.">
        <title>Genome-scale phylogeny and comparative genomics of the fungal order Sordariales.</title>
        <authorList>
            <person name="Hensen N."/>
            <person name="Bonometti L."/>
            <person name="Westerberg I."/>
            <person name="Brannstrom I.O."/>
            <person name="Guillou S."/>
            <person name="Cros-Aarteil S."/>
            <person name="Calhoun S."/>
            <person name="Haridas S."/>
            <person name="Kuo A."/>
            <person name="Mondo S."/>
            <person name="Pangilinan J."/>
            <person name="Riley R."/>
            <person name="LaButti K."/>
            <person name="Andreopoulos B."/>
            <person name="Lipzen A."/>
            <person name="Chen C."/>
            <person name="Yan M."/>
            <person name="Daum C."/>
            <person name="Ng V."/>
            <person name="Clum A."/>
            <person name="Steindorff A."/>
            <person name="Ohm R.A."/>
            <person name="Martin F."/>
            <person name="Silar P."/>
            <person name="Natvig D.O."/>
            <person name="Lalanne C."/>
            <person name="Gautier V."/>
            <person name="Ament-Velasquez S.L."/>
            <person name="Kruys A."/>
            <person name="Hutchinson M.I."/>
            <person name="Powell A.J."/>
            <person name="Barry K."/>
            <person name="Miller A.N."/>
            <person name="Grigoriev I.V."/>
            <person name="Debuchy R."/>
            <person name="Gladieux P."/>
            <person name="Hiltunen Thoren M."/>
            <person name="Johannesson H."/>
        </authorList>
    </citation>
    <scope>NUCLEOTIDE SEQUENCE [LARGE SCALE GENOMIC DNA]</scope>
    <source>
        <strain evidence="8">CBS 284.82</strain>
    </source>
</reference>
<dbReference type="Pfam" id="PF01565">
    <property type="entry name" value="FAD_binding_4"/>
    <property type="match status" value="1"/>
</dbReference>
<dbReference type="InterPro" id="IPR016166">
    <property type="entry name" value="FAD-bd_PCMH"/>
</dbReference>
<feature type="domain" description="FAD-binding PCMH-type" evidence="6">
    <location>
        <begin position="60"/>
        <end position="232"/>
    </location>
</feature>
<sequence>MGLLVPLTALAVALGHGAVAATTAGDSLVNCLRSSLSPEASVYFPGDGGFANDTIRWNRNHQPTFSVVAAVGNEHDVRVSITCATSSGTPFLITGPRHGYSSSWGTLQDGLEIYTGAFGHVDVDIAASTMTVGGAAVFKTVSDTLQPVGKIITVGGASCVGMVGASLGAGVGRLQGLYGLMHDSMLSARLMLPNTTVVEVSERSNPELFWGLRGAGFNFGFVLNATYRVYDSPASGTNFNADFEFPMSGVRAFYQALHDQIETGMPAPLCLATGLQFNRTTNATSLKVNAVYAGPEDEGRQAVQFLSDLGTNLRHNFTQVPWNRLNRNVYFLNGNPAVDICTPGGVRGDTYGVAFNKIDVEAHVSTSEQFDYMLNKYPEMRSSGNGGYFCANQAVVARGEHYTAYPWRRAVGYQTFGFVYGANTTTTPADIEDIPTKLRATLAATAGTPDGLNTYVGFSHGDESARAIWSEANLHRLTALKREYDPHGLFSCTNTNGTHGTNGPNGASGPGQLRVAIIGGGIVGVAAALGLRRRNMAVRLYEQAGDFREIGAGVAFTTNAQACMALLSPAILAAMKAVSTKNESPYYTYVDGYRRGPGQTDDDADLSETQLYRLHAGTTGFDACHRAHFLDEMVKHVPEGMVEFGKRFDTYAFDEEREEYTLRFEDGSTATADVVIGCDGIKSRVRQVLLGEANPASYPTFAHQVAFRGLVSMDRAVAALGKDKAHNQCMHTGPGAHLLTFPVAQHTLMNVVAFAPAPGAWTHERMVAPATAEEVRAAFAGWRPAVRAITGLLLGDRGVEDGGGRLDKWAIFDTYEHPAPTYASGGVCIAGDAAHAASPHHGAGAGAGIEDALALATVLELAVERLQGDDASNRRRKSATVAAALAAYDAVRRERTQWLVRSSREVSKTYEWANPDCGTDPEKCLRDIEWRAHKIWHFDIEGMMAEAKAAFARFLSAPSES</sequence>
<evidence type="ECO:0000256" key="3">
    <source>
        <dbReference type="ARBA" id="ARBA00022827"/>
    </source>
</evidence>
<evidence type="ECO:0000259" key="6">
    <source>
        <dbReference type="PROSITE" id="PS51387"/>
    </source>
</evidence>
<dbReference type="InterPro" id="IPR002938">
    <property type="entry name" value="FAD-bd"/>
</dbReference>
<dbReference type="InterPro" id="IPR006094">
    <property type="entry name" value="Oxid_FAD_bind_N"/>
</dbReference>
<evidence type="ECO:0000256" key="5">
    <source>
        <dbReference type="SAM" id="SignalP"/>
    </source>
</evidence>
<dbReference type="Proteomes" id="UP001303115">
    <property type="component" value="Unassembled WGS sequence"/>
</dbReference>
<dbReference type="Gene3D" id="3.50.50.60">
    <property type="entry name" value="FAD/NAD(P)-binding domain"/>
    <property type="match status" value="1"/>
</dbReference>
<dbReference type="InterPro" id="IPR036188">
    <property type="entry name" value="FAD/NAD-bd_sf"/>
</dbReference>
<dbReference type="AlphaFoldDB" id="A0AAN6PQ31"/>
<evidence type="ECO:0000256" key="2">
    <source>
        <dbReference type="ARBA" id="ARBA00022630"/>
    </source>
</evidence>
<feature type="chain" id="PRO_5042812806" description="FAD-binding PCMH-type domain-containing protein" evidence="5">
    <location>
        <begin position="21"/>
        <end position="961"/>
    </location>
</feature>
<protein>
    <recommendedName>
        <fullName evidence="6">FAD-binding PCMH-type domain-containing protein</fullName>
    </recommendedName>
</protein>
<keyword evidence="8" id="KW-1185">Reference proteome</keyword>
<keyword evidence="3" id="KW-0274">FAD</keyword>
<dbReference type="InterPro" id="IPR051104">
    <property type="entry name" value="FAD_monoxygenase"/>
</dbReference>
<dbReference type="InterPro" id="IPR016169">
    <property type="entry name" value="FAD-bd_PCMH_sub2"/>
</dbReference>
<dbReference type="EMBL" id="MU854323">
    <property type="protein sequence ID" value="KAK4043918.1"/>
    <property type="molecule type" value="Genomic_DNA"/>
</dbReference>
<keyword evidence="4" id="KW-0560">Oxidoreductase</keyword>
<keyword evidence="5" id="KW-0732">Signal</keyword>
<dbReference type="Gene3D" id="3.40.462.20">
    <property type="match status" value="1"/>
</dbReference>
<dbReference type="PANTHER" id="PTHR46720:SF3">
    <property type="entry name" value="FAD-BINDING DOMAIN-CONTAINING PROTEIN-RELATED"/>
    <property type="match status" value="1"/>
</dbReference>
<dbReference type="PROSITE" id="PS51387">
    <property type="entry name" value="FAD_PCMH"/>
    <property type="match status" value="1"/>
</dbReference>
<dbReference type="PANTHER" id="PTHR46720">
    <property type="entry name" value="HYDROXYLASE, PUTATIVE (AFU_ORTHOLOGUE AFUA_3G01460)-RELATED"/>
    <property type="match status" value="1"/>
</dbReference>
<dbReference type="Gene3D" id="3.30.465.10">
    <property type="match status" value="1"/>
</dbReference>
<keyword evidence="2" id="KW-0285">Flavoprotein</keyword>
<dbReference type="PRINTS" id="PR00420">
    <property type="entry name" value="RNGMNOXGNASE"/>
</dbReference>
<evidence type="ECO:0000313" key="8">
    <source>
        <dbReference type="Proteomes" id="UP001303115"/>
    </source>
</evidence>
<name>A0AAN6PQ31_9PEZI</name>
<comment type="similarity">
    <text evidence="1">Belongs to the paxM FAD-dependent monooxygenase family.</text>
</comment>
<dbReference type="SUPFAM" id="SSF51905">
    <property type="entry name" value="FAD/NAD(P)-binding domain"/>
    <property type="match status" value="1"/>
</dbReference>
<comment type="caution">
    <text evidence="7">The sequence shown here is derived from an EMBL/GenBank/DDBJ whole genome shotgun (WGS) entry which is preliminary data.</text>
</comment>
<evidence type="ECO:0000256" key="1">
    <source>
        <dbReference type="ARBA" id="ARBA00007992"/>
    </source>
</evidence>
<evidence type="ECO:0000256" key="4">
    <source>
        <dbReference type="ARBA" id="ARBA00023002"/>
    </source>
</evidence>
<proteinExistence type="inferred from homology"/>
<evidence type="ECO:0000313" key="7">
    <source>
        <dbReference type="EMBL" id="KAK4043918.1"/>
    </source>
</evidence>
<gene>
    <name evidence="7" type="ORF">C8A01DRAFT_43278</name>
</gene>
<dbReference type="SUPFAM" id="SSF54373">
    <property type="entry name" value="FAD-linked reductases, C-terminal domain"/>
    <property type="match status" value="1"/>
</dbReference>
<dbReference type="GO" id="GO:0071949">
    <property type="term" value="F:FAD binding"/>
    <property type="evidence" value="ECO:0007669"/>
    <property type="project" value="InterPro"/>
</dbReference>
<organism evidence="7 8">
    <name type="scientific">Parachaetomium inaequale</name>
    <dbReference type="NCBI Taxonomy" id="2588326"/>
    <lineage>
        <taxon>Eukaryota</taxon>
        <taxon>Fungi</taxon>
        <taxon>Dikarya</taxon>
        <taxon>Ascomycota</taxon>
        <taxon>Pezizomycotina</taxon>
        <taxon>Sordariomycetes</taxon>
        <taxon>Sordariomycetidae</taxon>
        <taxon>Sordariales</taxon>
        <taxon>Chaetomiaceae</taxon>
        <taxon>Parachaetomium</taxon>
    </lineage>
</organism>
<dbReference type="GO" id="GO:0016491">
    <property type="term" value="F:oxidoreductase activity"/>
    <property type="evidence" value="ECO:0007669"/>
    <property type="project" value="UniProtKB-KW"/>
</dbReference>
<dbReference type="GO" id="GO:0044550">
    <property type="term" value="P:secondary metabolite biosynthetic process"/>
    <property type="evidence" value="ECO:0007669"/>
    <property type="project" value="TreeGrafter"/>
</dbReference>
<dbReference type="FunFam" id="3.50.50.60:FF:000153">
    <property type="entry name" value="Salicylate hydroxylase, putative"/>
    <property type="match status" value="1"/>
</dbReference>
<dbReference type="InterPro" id="IPR036318">
    <property type="entry name" value="FAD-bd_PCMH-like_sf"/>
</dbReference>
<feature type="signal peptide" evidence="5">
    <location>
        <begin position="1"/>
        <end position="20"/>
    </location>
</feature>
<accession>A0AAN6PQ31</accession>
<dbReference type="SUPFAM" id="SSF56176">
    <property type="entry name" value="FAD-binding/transporter-associated domain-like"/>
    <property type="match status" value="1"/>
</dbReference>
<dbReference type="Pfam" id="PF01494">
    <property type="entry name" value="FAD_binding_3"/>
    <property type="match status" value="1"/>
</dbReference>